<sequence length="118" mass="14115">MERVTWEDIKRLIIRNGTLVPPNLHVYTIGNYQINYHILEDKICLCKDNVEVAVIKGHMPCHITELEEVTNKALRLNKGITSVIDYYKKQYLYYNKLENERKEQEEEKLEKLQSFMNK</sequence>
<protein>
    <submittedName>
        <fullName evidence="2">Uncharacterized protein</fullName>
    </submittedName>
</protein>
<dbReference type="RefSeq" id="YP_238640.1">
    <property type="nucleotide sequence ID" value="NC_007021.1"/>
</dbReference>
<feature type="coiled-coil region" evidence="1">
    <location>
        <begin position="87"/>
        <end position="115"/>
    </location>
</feature>
<reference evidence="2 3" key="1">
    <citation type="submission" date="2020-03" db="EMBL/GenBank/DDBJ databases">
        <title>Variable regions in the genome of staphylococcal bacteriophage Twort.</title>
        <authorList>
            <person name="Glowacka-Rutkowska A."/>
            <person name="Gawor J."/>
            <person name="Lobocka M."/>
        </authorList>
    </citation>
    <scope>NUCLEOTIDE SEQUENCE [LARGE SCALE GENOMIC DNA]</scope>
</reference>
<evidence type="ECO:0000313" key="2">
    <source>
        <dbReference type="EMBL" id="QIW89178.1"/>
    </source>
</evidence>
<evidence type="ECO:0000256" key="1">
    <source>
        <dbReference type="SAM" id="Coils"/>
    </source>
</evidence>
<organismHost>
    <name type="scientific">Twortvirus twort</name>
    <dbReference type="NCBI Taxonomy" id="55510"/>
</organismHost>
<proteinExistence type="predicted"/>
<evidence type="ECO:0000313" key="3">
    <source>
        <dbReference type="Proteomes" id="UP000503318"/>
    </source>
</evidence>
<dbReference type="KEGG" id="vg:5130403"/>
<gene>
    <name evidence="2" type="ORF">TwortDSMZ_182</name>
</gene>
<keyword evidence="1" id="KW-0175">Coiled coil</keyword>
<dbReference type="Proteomes" id="UP000503318">
    <property type="component" value="Segment"/>
</dbReference>
<dbReference type="EMBL" id="MT151386">
    <property type="protein sequence ID" value="QIW89178.1"/>
    <property type="molecule type" value="Genomic_DNA"/>
</dbReference>
<accession>A0A6H0X5I0</accession>
<organism evidence="2 3">
    <name type="scientific">Staphylococcus phage Twort (strain DSM 17442 / HER 48)</name>
    <name type="common">Bacteriophage Twort</name>
    <dbReference type="NCBI Taxonomy" id="2908167"/>
    <lineage>
        <taxon>Viruses</taxon>
        <taxon>Duplodnaviria</taxon>
        <taxon>Heunggongvirae</taxon>
        <taxon>Uroviricota</taxon>
        <taxon>Caudoviricetes</taxon>
        <taxon>Herelleviridae</taxon>
        <taxon>Twortvirinae</taxon>
        <taxon>Twortvirus</taxon>
        <taxon>Twortvirus twort</taxon>
    </lineage>
</organism>
<name>A0A6H0X5I0_BPTWO</name>